<dbReference type="EC" id="4.2.1.113" evidence="5 6"/>
<dbReference type="GO" id="GO:0046872">
    <property type="term" value="F:metal ion binding"/>
    <property type="evidence" value="ECO:0007669"/>
    <property type="project" value="UniProtKB-KW"/>
</dbReference>
<dbReference type="InterPro" id="IPR036849">
    <property type="entry name" value="Enolase-like_C_sf"/>
</dbReference>
<evidence type="ECO:0000313" key="8">
    <source>
        <dbReference type="EMBL" id="PTK60079.1"/>
    </source>
</evidence>
<dbReference type="GO" id="GO:0043748">
    <property type="term" value="F:O-succinylbenzoate synthase activity"/>
    <property type="evidence" value="ECO:0007669"/>
    <property type="project" value="UniProtKB-EC"/>
</dbReference>
<evidence type="ECO:0000256" key="4">
    <source>
        <dbReference type="ARBA" id="ARBA00023239"/>
    </source>
</evidence>
<evidence type="ECO:0000256" key="1">
    <source>
        <dbReference type="ARBA" id="ARBA00001968"/>
    </source>
</evidence>
<dbReference type="Pfam" id="PF13378">
    <property type="entry name" value="MR_MLE_C"/>
    <property type="match status" value="1"/>
</dbReference>
<accession>A0A2T4SCU9</accession>
<dbReference type="RefSeq" id="WP_107644038.1">
    <property type="nucleotide sequence ID" value="NZ_CARIOE010000013.1"/>
</dbReference>
<sequence>MKICEMNLYICNNHFKHLIVTPKVKLEKRKALIIEFITDRQVRYFGECNAFETDWYDDETIEIAREQAIKWFESFKNYEFYHFEEIQHALQNLEKFPATRSMIVMACYQAFYKLEAFHVPYGATVSGVTDENVRNLINTKPQRVKVKWSETILKDVKQLQQLPFKTEIVVDANESIQEDEAKKLKLLSENDILYIEEPFKNIEKIKNFKYDEIPPIAIDEKATSLEKILNYVKNNDVDVVVLKPFRLGGIDKVIQIIDILSDRNVKFVIGGMYEYGLSRYFTALLAQYATYPSDITPQGFYFENDIVACSGILKRGSIYFEPPHVNKLELDQID</sequence>
<evidence type="ECO:0000259" key="7">
    <source>
        <dbReference type="Pfam" id="PF13378"/>
    </source>
</evidence>
<dbReference type="InterPro" id="IPR029065">
    <property type="entry name" value="Enolase_C-like"/>
</dbReference>
<comment type="cofactor">
    <cofactor evidence="1">
        <name>a divalent metal cation</name>
        <dbReference type="ChEBI" id="CHEBI:60240"/>
    </cofactor>
</comment>
<keyword evidence="4" id="KW-0456">Lyase</keyword>
<dbReference type="Gene3D" id="3.30.390.10">
    <property type="entry name" value="Enolase-like, N-terminal domain"/>
    <property type="match status" value="1"/>
</dbReference>
<dbReference type="InterPro" id="IPR010197">
    <property type="entry name" value="OSBS/NAAAR"/>
</dbReference>
<dbReference type="NCBIfam" id="TIGR01928">
    <property type="entry name" value="menC_lowGC_arch"/>
    <property type="match status" value="1"/>
</dbReference>
<evidence type="ECO:0000256" key="2">
    <source>
        <dbReference type="ARBA" id="ARBA00022723"/>
    </source>
</evidence>
<organism evidence="8 9">
    <name type="scientific">Staphylococcus nepalensis</name>
    <dbReference type="NCBI Taxonomy" id="214473"/>
    <lineage>
        <taxon>Bacteria</taxon>
        <taxon>Bacillati</taxon>
        <taxon>Bacillota</taxon>
        <taxon>Bacilli</taxon>
        <taxon>Bacillales</taxon>
        <taxon>Staphylococcaceae</taxon>
        <taxon>Staphylococcus</taxon>
    </lineage>
</organism>
<evidence type="ECO:0000256" key="3">
    <source>
        <dbReference type="ARBA" id="ARBA00022842"/>
    </source>
</evidence>
<comment type="caution">
    <text evidence="8">The sequence shown here is derived from an EMBL/GenBank/DDBJ whole genome shotgun (WGS) entry which is preliminary data.</text>
</comment>
<dbReference type="PANTHER" id="PTHR48073">
    <property type="entry name" value="O-SUCCINYLBENZOATE SYNTHASE-RELATED"/>
    <property type="match status" value="1"/>
</dbReference>
<dbReference type="SUPFAM" id="SSF51604">
    <property type="entry name" value="Enolase C-terminal domain-like"/>
    <property type="match status" value="1"/>
</dbReference>
<dbReference type="GO" id="GO:0009234">
    <property type="term" value="P:menaquinone biosynthetic process"/>
    <property type="evidence" value="ECO:0007669"/>
    <property type="project" value="UniProtKB-UniRule"/>
</dbReference>
<dbReference type="SFLD" id="SFLDF00009">
    <property type="entry name" value="o-succinylbenzoate_synthase"/>
    <property type="match status" value="1"/>
</dbReference>
<dbReference type="AlphaFoldDB" id="A0A2T4SCU9"/>
<dbReference type="SFLD" id="SFLDS00001">
    <property type="entry name" value="Enolase"/>
    <property type="match status" value="1"/>
</dbReference>
<dbReference type="EMBL" id="PZHR01000010">
    <property type="protein sequence ID" value="PTK60079.1"/>
    <property type="molecule type" value="Genomic_DNA"/>
</dbReference>
<proteinExistence type="predicted"/>
<reference evidence="8 9" key="1">
    <citation type="journal article" date="2016" name="Front. Microbiol.">
        <title>Comprehensive Phylogenetic Analysis of Bovine Non-aureus Staphylococci Species Based on Whole-Genome Sequencing.</title>
        <authorList>
            <person name="Naushad S."/>
            <person name="Barkema H.W."/>
            <person name="Luby C."/>
            <person name="Condas L.A."/>
            <person name="Nobrega D.B."/>
            <person name="Carson D.A."/>
            <person name="De Buck J."/>
        </authorList>
    </citation>
    <scope>NUCLEOTIDE SEQUENCE [LARGE SCALE GENOMIC DNA]</scope>
    <source>
        <strain evidence="8 9">SNUC 4337</strain>
    </source>
</reference>
<protein>
    <recommendedName>
        <fullName evidence="5 6">o-succinylbenzoate synthase</fullName>
        <ecNumber evidence="5 6">4.2.1.113</ecNumber>
    </recommendedName>
</protein>
<dbReference type="SUPFAM" id="SSF54826">
    <property type="entry name" value="Enolase N-terminal domain-like"/>
    <property type="match status" value="1"/>
</dbReference>
<dbReference type="Gene3D" id="3.20.20.120">
    <property type="entry name" value="Enolase-like C-terminal domain"/>
    <property type="match status" value="1"/>
</dbReference>
<name>A0A2T4SCU9_9STAP</name>
<dbReference type="SFLD" id="SFLDG00180">
    <property type="entry name" value="muconate_cycloisomerase"/>
    <property type="match status" value="1"/>
</dbReference>
<dbReference type="Proteomes" id="UP000240400">
    <property type="component" value="Unassembled WGS sequence"/>
</dbReference>
<keyword evidence="3" id="KW-0460">Magnesium</keyword>
<evidence type="ECO:0000256" key="5">
    <source>
        <dbReference type="ARBA" id="ARBA00029491"/>
    </source>
</evidence>
<dbReference type="OrthoDB" id="9774531at2"/>
<keyword evidence="2" id="KW-0479">Metal-binding</keyword>
<gene>
    <name evidence="8" type="primary">menC</name>
    <name evidence="8" type="ORF">BUZ61_03300</name>
</gene>
<feature type="domain" description="Enolase C-terminal" evidence="7">
    <location>
        <begin position="140"/>
        <end position="285"/>
    </location>
</feature>
<evidence type="ECO:0000313" key="9">
    <source>
        <dbReference type="Proteomes" id="UP000240400"/>
    </source>
</evidence>
<evidence type="ECO:0000256" key="6">
    <source>
        <dbReference type="NCBIfam" id="TIGR01928"/>
    </source>
</evidence>
<dbReference type="PANTHER" id="PTHR48073:SF5">
    <property type="entry name" value="O-SUCCINYLBENZOATE SYNTHASE"/>
    <property type="match status" value="1"/>
</dbReference>
<dbReference type="InterPro" id="IPR029017">
    <property type="entry name" value="Enolase-like_N"/>
</dbReference>